<feature type="transmembrane region" description="Helical" evidence="1">
    <location>
        <begin position="286"/>
        <end position="315"/>
    </location>
</feature>
<organism evidence="2 3">
    <name type="scientific">Tritrichomonas musculus</name>
    <dbReference type="NCBI Taxonomy" id="1915356"/>
    <lineage>
        <taxon>Eukaryota</taxon>
        <taxon>Metamonada</taxon>
        <taxon>Parabasalia</taxon>
        <taxon>Tritrichomonadida</taxon>
        <taxon>Tritrichomonadidae</taxon>
        <taxon>Tritrichomonas</taxon>
    </lineage>
</organism>
<feature type="transmembrane region" description="Helical" evidence="1">
    <location>
        <begin position="56"/>
        <end position="75"/>
    </location>
</feature>
<feature type="transmembrane region" description="Helical" evidence="1">
    <location>
        <begin position="190"/>
        <end position="210"/>
    </location>
</feature>
<evidence type="ECO:0000256" key="1">
    <source>
        <dbReference type="SAM" id="Phobius"/>
    </source>
</evidence>
<feature type="transmembrane region" description="Helical" evidence="1">
    <location>
        <begin position="322"/>
        <end position="341"/>
    </location>
</feature>
<reference evidence="2 3" key="1">
    <citation type="submission" date="2024-04" db="EMBL/GenBank/DDBJ databases">
        <title>Tritrichomonas musculus Genome.</title>
        <authorList>
            <person name="Alves-Ferreira E."/>
            <person name="Grigg M."/>
            <person name="Lorenzi H."/>
            <person name="Galac M."/>
        </authorList>
    </citation>
    <scope>NUCLEOTIDE SEQUENCE [LARGE SCALE GENOMIC DNA]</scope>
    <source>
        <strain evidence="2 3">EAF2021</strain>
    </source>
</reference>
<sequence>MIWLASLFSQLLFGFELSFFAFSSKFDFFTIFCIGIPIGFSLSSLVFYLLSFFFRFNSLCLLVHTGALGFIGYTLEFFRWRKKQQLFQKKTEKSYIFYFILSIALAIFIVPPMYFPKSKDPKDKFLYAHQSFSGDIIEEIGLMNSFYHGCNSGFMNLFKIRHPVCHKCHARSKWLTALHSAMFLVGYSSYRQALVVPSIFMFLSICYLMLHLSSLFLRNNVFLSVATLFLFLFLGGLGFTRWLQSSSRNNPDVDFVFQLGPVQTEWSHPLFHYIFALRPSQLSLSLILSMLIIITEINPLGPIDMAALGIIVGILPAIQHQVFISTIIFLITYWVITLPFLRGKRQNRQNIQNIGTYILKYYGTFLLSFGIISFFPLIHYLPRANRYQMVFRNDFWDSLTEQGRFFAPIQVWFDALGFFPLFTLFLCWFTIYRNKKLLHIYIPSLFIFIIANHYRFQPYIRQNIVVFYPFWIISASIVFIYTVSKFSKMPKSEEAQGVLIGLFGFLYLCSIWSSVLGYYRLRNRKIQAWNDEMMTMANWISENTPIKAVFISSTNDFDIVSVLAGKVSCIHNQRLAWIEGFNPIQKEEQISSLLHGSNSQLLLPKVKYVLRYNHDNNRRFDQLKEENWTKIYSTENFILYQRQS</sequence>
<protein>
    <submittedName>
        <fullName evidence="2">Uncharacterized protein</fullName>
    </submittedName>
</protein>
<feature type="transmembrane region" description="Helical" evidence="1">
    <location>
        <begin position="6"/>
        <end position="22"/>
    </location>
</feature>
<keyword evidence="1" id="KW-0812">Transmembrane</keyword>
<dbReference type="EMBL" id="JAPFFF010000015">
    <property type="protein sequence ID" value="KAK8866858.1"/>
    <property type="molecule type" value="Genomic_DNA"/>
</dbReference>
<feature type="transmembrane region" description="Helical" evidence="1">
    <location>
        <begin position="95"/>
        <end position="115"/>
    </location>
</feature>
<proteinExistence type="predicted"/>
<feature type="transmembrane region" description="Helical" evidence="1">
    <location>
        <begin position="411"/>
        <end position="431"/>
    </location>
</feature>
<feature type="transmembrane region" description="Helical" evidence="1">
    <location>
        <begin position="466"/>
        <end position="483"/>
    </location>
</feature>
<evidence type="ECO:0000313" key="2">
    <source>
        <dbReference type="EMBL" id="KAK8866858.1"/>
    </source>
</evidence>
<feature type="transmembrane region" description="Helical" evidence="1">
    <location>
        <begin position="361"/>
        <end position="382"/>
    </location>
</feature>
<accession>A0ABR2IR46</accession>
<name>A0ABR2IR46_9EUKA</name>
<feature type="transmembrane region" description="Helical" evidence="1">
    <location>
        <begin position="437"/>
        <end position="454"/>
    </location>
</feature>
<keyword evidence="3" id="KW-1185">Reference proteome</keyword>
<feature type="transmembrane region" description="Helical" evidence="1">
    <location>
        <begin position="495"/>
        <end position="519"/>
    </location>
</feature>
<evidence type="ECO:0000313" key="3">
    <source>
        <dbReference type="Proteomes" id="UP001470230"/>
    </source>
</evidence>
<gene>
    <name evidence="2" type="ORF">M9Y10_009826</name>
</gene>
<feature type="transmembrane region" description="Helical" evidence="1">
    <location>
        <begin position="29"/>
        <end position="50"/>
    </location>
</feature>
<feature type="transmembrane region" description="Helical" evidence="1">
    <location>
        <begin position="222"/>
        <end position="243"/>
    </location>
</feature>
<dbReference type="Proteomes" id="UP001470230">
    <property type="component" value="Unassembled WGS sequence"/>
</dbReference>
<keyword evidence="1" id="KW-0472">Membrane</keyword>
<keyword evidence="1" id="KW-1133">Transmembrane helix</keyword>
<comment type="caution">
    <text evidence="2">The sequence shown here is derived from an EMBL/GenBank/DDBJ whole genome shotgun (WGS) entry which is preliminary data.</text>
</comment>